<dbReference type="InterPro" id="IPR042003">
    <property type="entry name" value="Sortase_E"/>
</dbReference>
<evidence type="ECO:0000256" key="2">
    <source>
        <dbReference type="SAM" id="MobiDB-lite"/>
    </source>
</evidence>
<dbReference type="EMBL" id="AP027731">
    <property type="protein sequence ID" value="BDZ47031.1"/>
    <property type="molecule type" value="Genomic_DNA"/>
</dbReference>
<reference evidence="4" key="1">
    <citation type="journal article" date="2019" name="Int. J. Syst. Evol. Microbiol.">
        <title>The Global Catalogue of Microorganisms (GCM) 10K type strain sequencing project: providing services to taxonomists for standard genome sequencing and annotation.</title>
        <authorList>
            <consortium name="The Broad Institute Genomics Platform"/>
            <consortium name="The Broad Institute Genome Sequencing Center for Infectious Disease"/>
            <person name="Wu L."/>
            <person name="Ma J."/>
        </authorList>
    </citation>
    <scope>NUCLEOTIDE SEQUENCE [LARGE SCALE GENOMIC DNA]</scope>
    <source>
        <strain evidence="4">NBRC 108725</strain>
    </source>
</reference>
<dbReference type="InterPro" id="IPR005754">
    <property type="entry name" value="Sortase"/>
</dbReference>
<accession>A0ABN6XQ93</accession>
<name>A0ABN6XQ93_9MICO</name>
<evidence type="ECO:0000313" key="4">
    <source>
        <dbReference type="Proteomes" id="UP001321498"/>
    </source>
</evidence>
<feature type="compositionally biased region" description="Low complexity" evidence="2">
    <location>
        <begin position="202"/>
        <end position="212"/>
    </location>
</feature>
<keyword evidence="4" id="KW-1185">Reference proteome</keyword>
<evidence type="ECO:0008006" key="5">
    <source>
        <dbReference type="Google" id="ProtNLM"/>
    </source>
</evidence>
<keyword evidence="1" id="KW-0378">Hydrolase</keyword>
<dbReference type="SUPFAM" id="SSF63817">
    <property type="entry name" value="Sortase"/>
    <property type="match status" value="1"/>
</dbReference>
<dbReference type="Proteomes" id="UP001321498">
    <property type="component" value="Chromosome"/>
</dbReference>
<dbReference type="Pfam" id="PF04203">
    <property type="entry name" value="Sortase"/>
    <property type="match status" value="1"/>
</dbReference>
<organism evidence="3 4">
    <name type="scientific">Naasia aerilata</name>
    <dbReference type="NCBI Taxonomy" id="1162966"/>
    <lineage>
        <taxon>Bacteria</taxon>
        <taxon>Bacillati</taxon>
        <taxon>Actinomycetota</taxon>
        <taxon>Actinomycetes</taxon>
        <taxon>Micrococcales</taxon>
        <taxon>Microbacteriaceae</taxon>
        <taxon>Naasia</taxon>
    </lineage>
</organism>
<feature type="compositionally biased region" description="Polar residues" evidence="2">
    <location>
        <begin position="186"/>
        <end position="201"/>
    </location>
</feature>
<evidence type="ECO:0000256" key="1">
    <source>
        <dbReference type="ARBA" id="ARBA00022801"/>
    </source>
</evidence>
<feature type="region of interest" description="Disordered" evidence="2">
    <location>
        <begin position="182"/>
        <end position="231"/>
    </location>
</feature>
<evidence type="ECO:0000313" key="3">
    <source>
        <dbReference type="EMBL" id="BDZ47031.1"/>
    </source>
</evidence>
<dbReference type="CDD" id="cd05830">
    <property type="entry name" value="Sortase_E"/>
    <property type="match status" value="1"/>
</dbReference>
<dbReference type="RefSeq" id="WP_286276991.1">
    <property type="nucleotide sequence ID" value="NZ_AP027731.1"/>
</dbReference>
<gene>
    <name evidence="3" type="ORF">GCM10025866_29400</name>
</gene>
<dbReference type="InterPro" id="IPR023365">
    <property type="entry name" value="Sortase_dom-sf"/>
</dbReference>
<proteinExistence type="predicted"/>
<protein>
    <recommendedName>
        <fullName evidence="5">Sortase family protein</fullName>
    </recommendedName>
</protein>
<dbReference type="Gene3D" id="2.40.260.10">
    <property type="entry name" value="Sortase"/>
    <property type="match status" value="1"/>
</dbReference>
<sequence length="231" mass="22998">MRLPAVAGILFLAGAVALVAVPLLDAAGASAGGVGAAGTAESARLVAVDDGAAPGTRDAGWDPATPAASPAVPYGDGIGVLVIPALGSDYRRVVAEGVGLDVLDRPEIGHFPGTAGPGEVGNFALAGHRSTALLHLADVGPGDRVHLQTADGWYTYEVRDEHTVVAPTAVEVLSPCPARPAWNRRSACSPSSPATRSGETPSASSCMQCSSSGAHCVPDRPTGCPPAEPAG</sequence>